<feature type="transmembrane region" description="Helical" evidence="2">
    <location>
        <begin position="22"/>
        <end position="45"/>
    </location>
</feature>
<dbReference type="EMBL" id="FUFA01000005">
    <property type="protein sequence ID" value="SPM36814.1"/>
    <property type="molecule type" value="Genomic_DNA"/>
</dbReference>
<feature type="compositionally biased region" description="Basic and acidic residues" evidence="1">
    <location>
        <begin position="91"/>
        <end position="100"/>
    </location>
</feature>
<keyword evidence="2" id="KW-0472">Membrane</keyword>
<organism evidence="3 4">
    <name type="scientific">Mycobacterium rhizamassiliense</name>
    <dbReference type="NCBI Taxonomy" id="1841860"/>
    <lineage>
        <taxon>Bacteria</taxon>
        <taxon>Bacillati</taxon>
        <taxon>Actinomycetota</taxon>
        <taxon>Actinomycetes</taxon>
        <taxon>Mycobacteriales</taxon>
        <taxon>Mycobacteriaceae</taxon>
        <taxon>Mycobacterium</taxon>
    </lineage>
</organism>
<feature type="region of interest" description="Disordered" evidence="1">
    <location>
        <begin position="91"/>
        <end position="120"/>
    </location>
</feature>
<evidence type="ECO:0000256" key="1">
    <source>
        <dbReference type="SAM" id="MobiDB-lite"/>
    </source>
</evidence>
<keyword evidence="2" id="KW-1133">Transmembrane helix</keyword>
<dbReference type="Proteomes" id="UP000240988">
    <property type="component" value="Unassembled WGS sequence"/>
</dbReference>
<evidence type="ECO:0000313" key="3">
    <source>
        <dbReference type="EMBL" id="SPM36814.1"/>
    </source>
</evidence>
<evidence type="ECO:0000313" key="4">
    <source>
        <dbReference type="Proteomes" id="UP000240988"/>
    </source>
</evidence>
<reference evidence="3 4" key="1">
    <citation type="submission" date="2017-01" db="EMBL/GenBank/DDBJ databases">
        <authorList>
            <consortium name="Urmite Genomes"/>
        </authorList>
    </citation>
    <scope>NUCLEOTIDE SEQUENCE [LARGE SCALE GENOMIC DNA]</scope>
    <source>
        <strain evidence="3 4">AB57</strain>
    </source>
</reference>
<keyword evidence="4" id="KW-1185">Reference proteome</keyword>
<keyword evidence="2" id="KW-0812">Transmembrane</keyword>
<accession>A0A2U3NZ84</accession>
<sequence>MRKATFRMAAAGDGAPPSSAGYWYYLLAHAIGTALLLITLVAAVWQFMDWVVAPSPCLASAAPAPASSSAAPPDQVPVRLAADSRECDCPNSARDLKMPRDSVAPRPAQDVGISGKRSAR</sequence>
<name>A0A2U3NZ84_9MYCO</name>
<gene>
    <name evidence="3" type="ORF">MRAB57_4655</name>
</gene>
<proteinExistence type="predicted"/>
<dbReference type="AlphaFoldDB" id="A0A2U3NZ84"/>
<protein>
    <submittedName>
        <fullName evidence="3">Uncharacterized protein</fullName>
    </submittedName>
</protein>
<evidence type="ECO:0000256" key="2">
    <source>
        <dbReference type="SAM" id="Phobius"/>
    </source>
</evidence>